<comment type="caution">
    <text evidence="1">The sequence shown here is derived from an EMBL/GenBank/DDBJ whole genome shotgun (WGS) entry which is preliminary data.</text>
</comment>
<dbReference type="EMBL" id="VUOE01000001">
    <property type="protein sequence ID" value="KAA2218533.1"/>
    <property type="molecule type" value="Genomic_DNA"/>
</dbReference>
<accession>A0A5B2TWN6</accession>
<dbReference type="AlphaFoldDB" id="A0A5B2TWN6"/>
<dbReference type="Proteomes" id="UP000323188">
    <property type="component" value="Unassembled WGS sequence"/>
</dbReference>
<sequence length="86" mass="9974">MGNTKHLFRKSKEVRHGEFNGNKTHFALDHDTLEDIAMAVYNWSKDSDNDNLIKELERTLPDIDWANRRPHELKTSSSESEIATGY</sequence>
<dbReference type="RefSeq" id="WP_154917102.1">
    <property type="nucleotide sequence ID" value="NZ_VUOE01000001.1"/>
</dbReference>
<proteinExistence type="predicted"/>
<reference evidence="1 2" key="1">
    <citation type="submission" date="2019-09" db="EMBL/GenBank/DDBJ databases">
        <authorList>
            <person name="Khan S.A."/>
            <person name="Jeon C.O."/>
            <person name="Chun B.H."/>
            <person name="Jeong S.E."/>
        </authorList>
    </citation>
    <scope>NUCLEOTIDE SEQUENCE [LARGE SCALE GENOMIC DNA]</scope>
    <source>
        <strain evidence="1 2">KCTC 42508</strain>
    </source>
</reference>
<evidence type="ECO:0000313" key="2">
    <source>
        <dbReference type="Proteomes" id="UP000323188"/>
    </source>
</evidence>
<evidence type="ECO:0000313" key="1">
    <source>
        <dbReference type="EMBL" id="KAA2218533.1"/>
    </source>
</evidence>
<gene>
    <name evidence="1" type="ORF">F0361_02615</name>
</gene>
<organism evidence="1 2">
    <name type="scientific">Maribacter flavus</name>
    <dbReference type="NCBI Taxonomy" id="1658664"/>
    <lineage>
        <taxon>Bacteria</taxon>
        <taxon>Pseudomonadati</taxon>
        <taxon>Bacteroidota</taxon>
        <taxon>Flavobacteriia</taxon>
        <taxon>Flavobacteriales</taxon>
        <taxon>Flavobacteriaceae</taxon>
        <taxon>Maribacter</taxon>
    </lineage>
</organism>
<protein>
    <submittedName>
        <fullName evidence="1">Uncharacterized protein</fullName>
    </submittedName>
</protein>
<name>A0A5B2TWN6_9FLAO</name>